<feature type="domain" description="Piwi" evidence="2">
    <location>
        <begin position="765"/>
        <end position="945"/>
    </location>
</feature>
<protein>
    <submittedName>
        <fullName evidence="3">Argonaute 1</fullName>
    </submittedName>
</protein>
<dbReference type="InterPro" id="IPR012337">
    <property type="entry name" value="RNaseH-like_sf"/>
</dbReference>
<dbReference type="Pfam" id="PF02171">
    <property type="entry name" value="Piwi"/>
    <property type="match status" value="1"/>
</dbReference>
<feature type="region of interest" description="Disordered" evidence="1">
    <location>
        <begin position="299"/>
        <end position="321"/>
    </location>
</feature>
<dbReference type="Gene3D" id="3.30.420.10">
    <property type="entry name" value="Ribonuclease H-like superfamily/Ribonuclease H"/>
    <property type="match status" value="1"/>
</dbReference>
<dbReference type="OrthoDB" id="10252740at2759"/>
<dbReference type="GO" id="GO:0003676">
    <property type="term" value="F:nucleic acid binding"/>
    <property type="evidence" value="ECO:0007669"/>
    <property type="project" value="InterPro"/>
</dbReference>
<dbReference type="Gene3D" id="2.170.260.10">
    <property type="entry name" value="paz domain"/>
    <property type="match status" value="1"/>
</dbReference>
<comment type="caution">
    <text evidence="3">The sequence shown here is derived from an EMBL/GenBank/DDBJ whole genome shotgun (WGS) entry which is preliminary data.</text>
</comment>
<dbReference type="EMBL" id="BNJQ01000013">
    <property type="protein sequence ID" value="GHP06653.1"/>
    <property type="molecule type" value="Genomic_DNA"/>
</dbReference>
<dbReference type="InterPro" id="IPR036397">
    <property type="entry name" value="RNaseH_sf"/>
</dbReference>
<dbReference type="SMART" id="SM00950">
    <property type="entry name" value="Piwi"/>
    <property type="match status" value="1"/>
</dbReference>
<gene>
    <name evidence="3" type="ORF">PPROV_000539800</name>
</gene>
<dbReference type="PROSITE" id="PS50822">
    <property type="entry name" value="PIWI"/>
    <property type="match status" value="1"/>
</dbReference>
<evidence type="ECO:0000313" key="4">
    <source>
        <dbReference type="Proteomes" id="UP000660262"/>
    </source>
</evidence>
<dbReference type="InterPro" id="IPR036085">
    <property type="entry name" value="PAZ_dom_sf"/>
</dbReference>
<reference evidence="3" key="1">
    <citation type="submission" date="2020-10" db="EMBL/GenBank/DDBJ databases">
        <title>Unveiling of a novel bifunctional photoreceptor, Dualchrome1, isolated from a cosmopolitan green alga.</title>
        <authorList>
            <person name="Suzuki S."/>
            <person name="Kawachi M."/>
        </authorList>
    </citation>
    <scope>NUCLEOTIDE SEQUENCE</scope>
    <source>
        <strain evidence="3">NIES 2893</strain>
    </source>
</reference>
<evidence type="ECO:0000259" key="2">
    <source>
        <dbReference type="PROSITE" id="PS50822"/>
    </source>
</evidence>
<dbReference type="Proteomes" id="UP000660262">
    <property type="component" value="Unassembled WGS sequence"/>
</dbReference>
<organism evidence="3 4">
    <name type="scientific">Pycnococcus provasolii</name>
    <dbReference type="NCBI Taxonomy" id="41880"/>
    <lineage>
        <taxon>Eukaryota</taxon>
        <taxon>Viridiplantae</taxon>
        <taxon>Chlorophyta</taxon>
        <taxon>Pseudoscourfieldiophyceae</taxon>
        <taxon>Pseudoscourfieldiales</taxon>
        <taxon>Pycnococcaceae</taxon>
        <taxon>Pycnococcus</taxon>
    </lineage>
</organism>
<proteinExistence type="predicted"/>
<keyword evidence="4" id="KW-1185">Reference proteome</keyword>
<dbReference type="PANTHER" id="PTHR22891">
    <property type="entry name" value="EUKARYOTIC TRANSLATION INITIATION FACTOR 2C"/>
    <property type="match status" value="1"/>
</dbReference>
<feature type="compositionally biased region" description="Basic and acidic residues" evidence="1">
    <location>
        <begin position="26"/>
        <end position="38"/>
    </location>
</feature>
<feature type="region of interest" description="Disordered" evidence="1">
    <location>
        <begin position="26"/>
        <end position="54"/>
    </location>
</feature>
<dbReference type="Gene3D" id="3.40.50.2300">
    <property type="match status" value="1"/>
</dbReference>
<accession>A0A830HJ98</accession>
<dbReference type="SUPFAM" id="SSF101690">
    <property type="entry name" value="PAZ domain"/>
    <property type="match status" value="1"/>
</dbReference>
<dbReference type="SUPFAM" id="SSF53098">
    <property type="entry name" value="Ribonuclease H-like"/>
    <property type="match status" value="1"/>
</dbReference>
<dbReference type="InterPro" id="IPR003165">
    <property type="entry name" value="Piwi"/>
</dbReference>
<sequence>MLYTSRELGFEPGEYNVSVETRPRRTEEAKIKFQEVGRTELTSTPQPAGLGSGGGDVRTMDAALEVIIRQTAYQNNTLAQKNFQAFGNFWSLGAGLAARYGIRLGVRSTRQGPVMFGDIEGGVFHERMSVLNRLCLEIANECGGRFRDDREAIRRGEEELQRNPNGNAVQGGIEKIQSLMNTLKVTLPRVRYGEKNERSKPTKMREKKLLGPANQVVFDRRIKDPTTNKFVCEDPNDDTSKFKTESVTIEKHQKEIHNVSLRFPFLPVADFGKKGGVWPIELLEIAEMQPLKKLPPAAQLDSLRRGPGGPGQSVQGKEGVRTRKTLLESNKPCQDRYASAFGVSLDGGLMQCDARVLPIPQMMFGDILRDPRGRDVRPVEKYEYKTDSRGNQKKIPTKHEICDPKARSPQASADWSGYFQNNQFMYPGTLDRGIALFICGRFARDRNVEQYLAGRAVGNIARWCLQLGMFGDGLQDAVRNGPKAVGGAERPEHADQSFGKMLMEYNSRTGNKGEKPGLVLVVMPGNMRTQADEWRGIISYLADYKYGVKTVRFREDKAGANQGGGRGGRPPKTIDSKDIMDNLAQKINVKCGGVNAGVVLPELKIRPPPDMPGGKFACGADSRKPLYLMMRDVAILGLDVNREGGLKHGQEHDSTSVVGMCCSLAPGGDLTSRSNRQRGIVGTAYFGTTGVIEGGKEAVAPDEMRRMTELLLNFRRDKAKLDKTLAPMEAITMEKKRDDGTVTTYEDYPFKPEESPEFGVKHFLPRWIVMMRDGVGREQFRNVIENEVEGIRKAVRNLVTPEELKEWRPRFTMIVAQKRGVRLFPDSQNIANFRSGNVIPGIVVDVGKNAPTDDGEFNFFLNSHKGGTAQGNNRVPSYSVIVDEVITAEGSDTVAIHSTGKANDRFASLTYDEVENFVYSMTNTYGHCAITQRQPTPCLYAHQIALRGQKARVQGHSWCDLPVNVMPKMEDAEIAQCMYW</sequence>
<dbReference type="AlphaFoldDB" id="A0A830HJ98"/>
<name>A0A830HJ98_9CHLO</name>
<evidence type="ECO:0000313" key="3">
    <source>
        <dbReference type="EMBL" id="GHP06653.1"/>
    </source>
</evidence>
<evidence type="ECO:0000256" key="1">
    <source>
        <dbReference type="SAM" id="MobiDB-lite"/>
    </source>
</evidence>